<feature type="compositionally biased region" description="Low complexity" evidence="2">
    <location>
        <begin position="265"/>
        <end position="293"/>
    </location>
</feature>
<feature type="compositionally biased region" description="Low complexity" evidence="2">
    <location>
        <begin position="144"/>
        <end position="157"/>
    </location>
</feature>
<feature type="transmembrane region" description="Helical" evidence="3">
    <location>
        <begin position="12"/>
        <end position="35"/>
    </location>
</feature>
<organism evidence="5 6">
    <name type="scientific">Meloidogyne enterolobii</name>
    <name type="common">Root-knot nematode worm</name>
    <name type="synonym">Meloidogyne mayaguensis</name>
    <dbReference type="NCBI Taxonomy" id="390850"/>
    <lineage>
        <taxon>Eukaryota</taxon>
        <taxon>Metazoa</taxon>
        <taxon>Ecdysozoa</taxon>
        <taxon>Nematoda</taxon>
        <taxon>Chromadorea</taxon>
        <taxon>Rhabditida</taxon>
        <taxon>Tylenchina</taxon>
        <taxon>Tylenchomorpha</taxon>
        <taxon>Tylenchoidea</taxon>
        <taxon>Meloidogynidae</taxon>
        <taxon>Meloidogyninae</taxon>
        <taxon>Meloidogyne</taxon>
    </lineage>
</organism>
<dbReference type="InterPro" id="IPR008160">
    <property type="entry name" value="Collagen"/>
</dbReference>
<keyword evidence="3" id="KW-0812">Transmembrane</keyword>
<comment type="caution">
    <text evidence="5">The sequence shown here is derived from an EMBL/GenBank/DDBJ whole genome shotgun (WGS) entry which is preliminary data.</text>
</comment>
<keyword evidence="3" id="KW-0472">Membrane</keyword>
<dbReference type="GO" id="GO:0042302">
    <property type="term" value="F:structural constituent of cuticle"/>
    <property type="evidence" value="ECO:0007669"/>
    <property type="project" value="InterPro"/>
</dbReference>
<gene>
    <name evidence="5" type="ORF">MENT_LOCUS61657</name>
</gene>
<keyword evidence="1" id="KW-0677">Repeat</keyword>
<protein>
    <recommendedName>
        <fullName evidence="4">Nematode cuticle collagen N-terminal domain-containing protein</fullName>
    </recommendedName>
</protein>
<evidence type="ECO:0000313" key="5">
    <source>
        <dbReference type="EMBL" id="CAD2207692.1"/>
    </source>
</evidence>
<reference evidence="5 6" key="1">
    <citation type="submission" date="2020-08" db="EMBL/GenBank/DDBJ databases">
        <authorList>
            <person name="Koutsovoulos G."/>
            <person name="Danchin GJ E."/>
        </authorList>
    </citation>
    <scope>NUCLEOTIDE SEQUENCE [LARGE SCALE GENOMIC DNA]</scope>
</reference>
<dbReference type="EMBL" id="CAJEWN010003461">
    <property type="protein sequence ID" value="CAD2207692.1"/>
    <property type="molecule type" value="Genomic_DNA"/>
</dbReference>
<sequence length="434" mass="44366">MKFQQLISANNAGILAIISSICSIATLCLYMPILISKIVQINEQLRIDSEEFRVLADSGWNKLQHVKAALPSAHLLFRERRQAYEQGGGGELPKAYPLHNTYAKQDAYVQGPTCVCNALNLCPPGPPGPAGKPGEDGFPGARGQPGAPGLPGVAPPVTIDTSAGCRVCPHGPTGPPGLPGETGVPGTDGLPGPPGRKGEDGRAGYPGNPGIPGEAGKPGKLGDVGPPGRDGIRGQKGPPGPKGELGPSGPKGPDGYPGTDGQRGNDGPPGESGSPGSIGAPGADGQPGQQGATGEPGEDAQYCPCPPRTHGPSATRPSAGVQKAYEVSQPKLAPPQYEAPPQPSKQSTPSPSYENAPPPAPTYEKAPPLSPLYEGQKPPGNENSGAQMQPFKAGPPNVDFGADLAIHRPATPPGRAPPSEERKIPSNPYRRLVT</sequence>
<evidence type="ECO:0000313" key="6">
    <source>
        <dbReference type="Proteomes" id="UP000580250"/>
    </source>
</evidence>
<proteinExistence type="predicted"/>
<dbReference type="SMART" id="SM01088">
    <property type="entry name" value="Col_cuticle_N"/>
    <property type="match status" value="1"/>
</dbReference>
<feature type="domain" description="Nematode cuticle collagen N-terminal" evidence="4">
    <location>
        <begin position="11"/>
        <end position="63"/>
    </location>
</feature>
<feature type="compositionally biased region" description="Low complexity" evidence="2">
    <location>
        <begin position="242"/>
        <end position="253"/>
    </location>
</feature>
<dbReference type="Pfam" id="PF01391">
    <property type="entry name" value="Collagen"/>
    <property type="match status" value="2"/>
</dbReference>
<dbReference type="AlphaFoldDB" id="A0A6V7Y7Y5"/>
<keyword evidence="3" id="KW-1133">Transmembrane helix</keyword>
<dbReference type="PANTHER" id="PTHR24637:SF294">
    <property type="entry name" value="NEMATODE CUTICLE COLLAGEN N-TERMINAL DOMAIN-CONTAINING PROTEIN"/>
    <property type="match status" value="1"/>
</dbReference>
<dbReference type="Pfam" id="PF01484">
    <property type="entry name" value="Col_cuticle_N"/>
    <property type="match status" value="1"/>
</dbReference>
<dbReference type="InterPro" id="IPR002486">
    <property type="entry name" value="Col_cuticle_N"/>
</dbReference>
<dbReference type="OrthoDB" id="10037288at2759"/>
<accession>A0A6V7Y7Y5</accession>
<name>A0A6V7Y7Y5_MELEN</name>
<evidence type="ECO:0000256" key="3">
    <source>
        <dbReference type="SAM" id="Phobius"/>
    </source>
</evidence>
<evidence type="ECO:0000256" key="2">
    <source>
        <dbReference type="SAM" id="MobiDB-lite"/>
    </source>
</evidence>
<dbReference type="Proteomes" id="UP000580250">
    <property type="component" value="Unassembled WGS sequence"/>
</dbReference>
<evidence type="ECO:0000259" key="4">
    <source>
        <dbReference type="SMART" id="SM01088"/>
    </source>
</evidence>
<feature type="region of interest" description="Disordered" evidence="2">
    <location>
        <begin position="127"/>
        <end position="434"/>
    </location>
</feature>
<dbReference type="PANTHER" id="PTHR24637">
    <property type="entry name" value="COLLAGEN"/>
    <property type="match status" value="1"/>
</dbReference>
<evidence type="ECO:0000256" key="1">
    <source>
        <dbReference type="ARBA" id="ARBA00022737"/>
    </source>
</evidence>